<dbReference type="InterPro" id="IPR000014">
    <property type="entry name" value="PAS"/>
</dbReference>
<feature type="domain" description="PAS" evidence="17">
    <location>
        <begin position="28"/>
        <end position="73"/>
    </location>
</feature>
<keyword evidence="10" id="KW-0677">Repeat</keyword>
<keyword evidence="11" id="KW-0547">Nucleotide-binding</keyword>
<dbReference type="EMBL" id="WXXP01000015">
    <property type="protein sequence ID" value="NEK53580.1"/>
    <property type="molecule type" value="Genomic_DNA"/>
</dbReference>
<keyword evidence="8" id="KW-0288">FMN</keyword>
<evidence type="ECO:0000256" key="7">
    <source>
        <dbReference type="ARBA" id="ARBA00022630"/>
    </source>
</evidence>
<dbReference type="AlphaFoldDB" id="A0A6P0DNP6"/>
<dbReference type="InterPro" id="IPR011495">
    <property type="entry name" value="Sig_transdc_His_kin_sub2_dim/P"/>
</dbReference>
<evidence type="ECO:0000256" key="3">
    <source>
        <dbReference type="ARBA" id="ARBA00021740"/>
    </source>
</evidence>
<dbReference type="InterPro" id="IPR035965">
    <property type="entry name" value="PAS-like_dom_sf"/>
</dbReference>
<evidence type="ECO:0000256" key="8">
    <source>
        <dbReference type="ARBA" id="ARBA00022643"/>
    </source>
</evidence>
<dbReference type="InterPro" id="IPR013656">
    <property type="entry name" value="PAS_4"/>
</dbReference>
<dbReference type="SMART" id="SM00086">
    <property type="entry name" value="PAC"/>
    <property type="match status" value="2"/>
</dbReference>
<evidence type="ECO:0000256" key="5">
    <source>
        <dbReference type="ARBA" id="ARBA00022553"/>
    </source>
</evidence>
<evidence type="ECO:0000313" key="19">
    <source>
        <dbReference type="EMBL" id="NEK53580.1"/>
    </source>
</evidence>
<dbReference type="Pfam" id="PF13426">
    <property type="entry name" value="PAS_9"/>
    <property type="match status" value="1"/>
</dbReference>
<keyword evidence="13" id="KW-0067">ATP-binding</keyword>
<accession>A0A6P0DNP6</accession>
<dbReference type="InterPro" id="IPR000700">
    <property type="entry name" value="PAS-assoc_C"/>
</dbReference>
<evidence type="ECO:0000256" key="11">
    <source>
        <dbReference type="ARBA" id="ARBA00022741"/>
    </source>
</evidence>
<dbReference type="PANTHER" id="PTHR41523:SF8">
    <property type="entry name" value="ETHYLENE RESPONSE SENSOR PROTEIN"/>
    <property type="match status" value="1"/>
</dbReference>
<evidence type="ECO:0000256" key="14">
    <source>
        <dbReference type="ARBA" id="ARBA00022991"/>
    </source>
</evidence>
<feature type="domain" description="PAS" evidence="17">
    <location>
        <begin position="151"/>
        <end position="187"/>
    </location>
</feature>
<dbReference type="SUPFAM" id="SSF55874">
    <property type="entry name" value="ATPase domain of HSP90 chaperone/DNA topoisomerase II/histidine kinase"/>
    <property type="match status" value="1"/>
</dbReference>
<dbReference type="PROSITE" id="PS50112">
    <property type="entry name" value="PAS"/>
    <property type="match status" value="2"/>
</dbReference>
<keyword evidence="14" id="KW-0157">Chromophore</keyword>
<comment type="caution">
    <text evidence="19">The sequence shown here is derived from an EMBL/GenBank/DDBJ whole genome shotgun (WGS) entry which is preliminary data.</text>
</comment>
<gene>
    <name evidence="19" type="ORF">GUK36_29680</name>
</gene>
<dbReference type="SMART" id="SM00091">
    <property type="entry name" value="PAS"/>
    <property type="match status" value="2"/>
</dbReference>
<dbReference type="EC" id="2.7.13.3" evidence="2"/>
<dbReference type="NCBIfam" id="TIGR00229">
    <property type="entry name" value="sensory_box"/>
    <property type="match status" value="2"/>
</dbReference>
<dbReference type="Gene3D" id="3.30.450.20">
    <property type="entry name" value="PAS domain"/>
    <property type="match status" value="2"/>
</dbReference>
<evidence type="ECO:0000256" key="15">
    <source>
        <dbReference type="ARBA" id="ARBA00023026"/>
    </source>
</evidence>
<keyword evidence="16" id="KW-0675">Receptor</keyword>
<proteinExistence type="predicted"/>
<keyword evidence="12" id="KW-0418">Kinase</keyword>
<evidence type="ECO:0000256" key="6">
    <source>
        <dbReference type="ARBA" id="ARBA00022606"/>
    </source>
</evidence>
<evidence type="ECO:0000256" key="9">
    <source>
        <dbReference type="ARBA" id="ARBA00022679"/>
    </source>
</evidence>
<keyword evidence="15" id="KW-0843">Virulence</keyword>
<evidence type="ECO:0000313" key="20">
    <source>
        <dbReference type="Proteomes" id="UP000471409"/>
    </source>
</evidence>
<evidence type="ECO:0000259" key="18">
    <source>
        <dbReference type="PROSITE" id="PS50113"/>
    </source>
</evidence>
<comment type="catalytic activity">
    <reaction evidence="1">
        <text>ATP + protein L-histidine = ADP + protein N-phospho-L-histidine.</text>
        <dbReference type="EC" id="2.7.13.3"/>
    </reaction>
</comment>
<evidence type="ECO:0000256" key="12">
    <source>
        <dbReference type="ARBA" id="ARBA00022777"/>
    </source>
</evidence>
<dbReference type="InterPro" id="IPR003594">
    <property type="entry name" value="HATPase_dom"/>
</dbReference>
<organism evidence="19 20">
    <name type="scientific">Rhizobium leguminosarum</name>
    <dbReference type="NCBI Taxonomy" id="384"/>
    <lineage>
        <taxon>Bacteria</taxon>
        <taxon>Pseudomonadati</taxon>
        <taxon>Pseudomonadota</taxon>
        <taxon>Alphaproteobacteria</taxon>
        <taxon>Hyphomicrobiales</taxon>
        <taxon>Rhizobiaceae</taxon>
        <taxon>Rhizobium/Agrobacterium group</taxon>
        <taxon>Rhizobium</taxon>
    </lineage>
</organism>
<dbReference type="InterPro" id="IPR001610">
    <property type="entry name" value="PAC"/>
</dbReference>
<dbReference type="Gene3D" id="3.30.565.10">
    <property type="entry name" value="Histidine kinase-like ATPase, C-terminal domain"/>
    <property type="match status" value="1"/>
</dbReference>
<keyword evidence="9" id="KW-0808">Transferase</keyword>
<evidence type="ECO:0000256" key="1">
    <source>
        <dbReference type="ARBA" id="ARBA00000085"/>
    </source>
</evidence>
<protein>
    <recommendedName>
        <fullName evidence="3">Blue-light-activated histidine kinase</fullName>
        <ecNumber evidence="2">2.7.13.3</ecNumber>
    </recommendedName>
</protein>
<evidence type="ECO:0000256" key="16">
    <source>
        <dbReference type="ARBA" id="ARBA00023170"/>
    </source>
</evidence>
<name>A0A6P0DNP6_RHILE</name>
<keyword evidence="5" id="KW-0597">Phosphoprotein</keyword>
<reference evidence="19 20" key="1">
    <citation type="submission" date="2020-01" db="EMBL/GenBank/DDBJ databases">
        <title>Rhizobium genotypes associated with high levels of biological nitrogen fixation by grain legumes in a temperate-maritime cropping system.</title>
        <authorList>
            <person name="Maluk M."/>
            <person name="Francesc Ferrando Molina F."/>
            <person name="Lopez Del Egido L."/>
            <person name="Lafos M."/>
            <person name="Langarica-Fuentes A."/>
            <person name="Gebre Yohannes G."/>
            <person name="Young M.W."/>
            <person name="Martin P."/>
            <person name="Gantlett R."/>
            <person name="Kenicer G."/>
            <person name="Hawes C."/>
            <person name="Begg G.S."/>
            <person name="Quilliam R.S."/>
            <person name="Squire G.R."/>
            <person name="Poole P.S."/>
            <person name="Young P.W."/>
            <person name="Iannetta P.M."/>
            <person name="James E.K."/>
        </authorList>
    </citation>
    <scope>NUCLEOTIDE SEQUENCE [LARGE SCALE GENOMIC DNA]</scope>
    <source>
        <strain evidence="19 20">JHI944</strain>
    </source>
</reference>
<evidence type="ECO:0000256" key="2">
    <source>
        <dbReference type="ARBA" id="ARBA00012438"/>
    </source>
</evidence>
<dbReference type="CDD" id="cd00130">
    <property type="entry name" value="PAS"/>
    <property type="match status" value="2"/>
</dbReference>
<dbReference type="SUPFAM" id="SSF55785">
    <property type="entry name" value="PYP-like sensor domain (PAS domain)"/>
    <property type="match status" value="2"/>
</dbReference>
<dbReference type="InterPro" id="IPR011102">
    <property type="entry name" value="Sig_transdc_His_kinase_HWE"/>
</dbReference>
<dbReference type="InterPro" id="IPR036890">
    <property type="entry name" value="HATPase_C_sf"/>
</dbReference>
<dbReference type="SMART" id="SM00911">
    <property type="entry name" value="HWE_HK"/>
    <property type="match status" value="1"/>
</dbReference>
<dbReference type="PROSITE" id="PS50113">
    <property type="entry name" value="PAC"/>
    <property type="match status" value="1"/>
</dbReference>
<sequence length="475" mass="52836">MLLHEGQNLFGKVELVSDNPDVARTDISLDDYEDFFENGALPLHLVGADGTILRANQAELDMLGYSAGEYVGRKISEFHADADTIDEIFARLGAGEKLIRFPSRMIAKDGSLRHVEITSSALFRNGEFVNTRCFTTDVSEIFRVRRQLARKDEEMRQILDALPAAVYTTDAQGKITYFNRAAAELAGRDPIIGEDEWCVTYRLFTSDGQPLPHHECPMAIALKENRPVRGVEAMAQRPDGSMFPFLPFPTPIRNADGDLVGAVNMLVDISDRKLAESNQRVFLDELNHRVKNNMTMLYALIRSAERESHSTEARAVLGDAAQRVGAMAAAQQVLYTEHDRTGVDARDFVRAVCDSARQVFSKDVTLHIDVDARYLRNDITMPLALILNELLTNAAKHGCDDSGRCEIWISLMRSDDEYVLTVRDRGHGYDFKDTGRRSSGTGLISGLVRQLRGSFSVSPGPGALCTVRFTDQPCN</sequence>
<dbReference type="Pfam" id="PF02518">
    <property type="entry name" value="HATPase_c"/>
    <property type="match status" value="1"/>
</dbReference>
<dbReference type="Pfam" id="PF08448">
    <property type="entry name" value="PAS_4"/>
    <property type="match status" value="1"/>
</dbReference>
<evidence type="ECO:0000259" key="17">
    <source>
        <dbReference type="PROSITE" id="PS50112"/>
    </source>
</evidence>
<evidence type="ECO:0000256" key="4">
    <source>
        <dbReference type="ARBA" id="ARBA00022543"/>
    </source>
</evidence>
<dbReference type="Proteomes" id="UP000471409">
    <property type="component" value="Unassembled WGS sequence"/>
</dbReference>
<keyword evidence="4" id="KW-0600">Photoreceptor protein</keyword>
<dbReference type="GO" id="GO:0009881">
    <property type="term" value="F:photoreceptor activity"/>
    <property type="evidence" value="ECO:0007669"/>
    <property type="project" value="UniProtKB-KW"/>
</dbReference>
<keyword evidence="7" id="KW-0285">Flavoprotein</keyword>
<evidence type="ECO:0000256" key="13">
    <source>
        <dbReference type="ARBA" id="ARBA00022840"/>
    </source>
</evidence>
<dbReference type="PANTHER" id="PTHR41523">
    <property type="entry name" value="TWO-COMPONENT SYSTEM SENSOR PROTEIN"/>
    <property type="match status" value="1"/>
</dbReference>
<feature type="domain" description="PAC" evidence="18">
    <location>
        <begin position="229"/>
        <end position="281"/>
    </location>
</feature>
<dbReference type="Pfam" id="PF07568">
    <property type="entry name" value="HisKA_2"/>
    <property type="match status" value="1"/>
</dbReference>
<keyword evidence="6" id="KW-0716">Sensory transduction</keyword>
<dbReference type="GO" id="GO:0005524">
    <property type="term" value="F:ATP binding"/>
    <property type="evidence" value="ECO:0007669"/>
    <property type="project" value="UniProtKB-KW"/>
</dbReference>
<dbReference type="GO" id="GO:0004673">
    <property type="term" value="F:protein histidine kinase activity"/>
    <property type="evidence" value="ECO:0007669"/>
    <property type="project" value="UniProtKB-EC"/>
</dbReference>
<evidence type="ECO:0000256" key="10">
    <source>
        <dbReference type="ARBA" id="ARBA00022737"/>
    </source>
</evidence>